<protein>
    <submittedName>
        <fullName evidence="1">Uncharacterized protein</fullName>
    </submittedName>
</protein>
<evidence type="ECO:0000313" key="2">
    <source>
        <dbReference type="Proteomes" id="UP000799444"/>
    </source>
</evidence>
<gene>
    <name evidence="1" type="ORF">EJ04DRAFT_37163</name>
</gene>
<proteinExistence type="predicted"/>
<evidence type="ECO:0000313" key="1">
    <source>
        <dbReference type="EMBL" id="KAF2730623.1"/>
    </source>
</evidence>
<comment type="caution">
    <text evidence="1">The sequence shown here is derived from an EMBL/GenBank/DDBJ whole genome shotgun (WGS) entry which is preliminary data.</text>
</comment>
<reference evidence="1" key="1">
    <citation type="journal article" date="2020" name="Stud. Mycol.">
        <title>101 Dothideomycetes genomes: a test case for predicting lifestyles and emergence of pathogens.</title>
        <authorList>
            <person name="Haridas S."/>
            <person name="Albert R."/>
            <person name="Binder M."/>
            <person name="Bloem J."/>
            <person name="Labutti K."/>
            <person name="Salamov A."/>
            <person name="Andreopoulos B."/>
            <person name="Baker S."/>
            <person name="Barry K."/>
            <person name="Bills G."/>
            <person name="Bluhm B."/>
            <person name="Cannon C."/>
            <person name="Castanera R."/>
            <person name="Culley D."/>
            <person name="Daum C."/>
            <person name="Ezra D."/>
            <person name="Gonzalez J."/>
            <person name="Henrissat B."/>
            <person name="Kuo A."/>
            <person name="Liang C."/>
            <person name="Lipzen A."/>
            <person name="Lutzoni F."/>
            <person name="Magnuson J."/>
            <person name="Mondo S."/>
            <person name="Nolan M."/>
            <person name="Ohm R."/>
            <person name="Pangilinan J."/>
            <person name="Park H.-J."/>
            <person name="Ramirez L."/>
            <person name="Alfaro M."/>
            <person name="Sun H."/>
            <person name="Tritt A."/>
            <person name="Yoshinaga Y."/>
            <person name="Zwiers L.-H."/>
            <person name="Turgeon B."/>
            <person name="Goodwin S."/>
            <person name="Spatafora J."/>
            <person name="Crous P."/>
            <person name="Grigoriev I."/>
        </authorList>
    </citation>
    <scope>NUCLEOTIDE SEQUENCE</scope>
    <source>
        <strain evidence="1">CBS 125425</strain>
    </source>
</reference>
<dbReference type="Proteomes" id="UP000799444">
    <property type="component" value="Unassembled WGS sequence"/>
</dbReference>
<keyword evidence="2" id="KW-1185">Reference proteome</keyword>
<organism evidence="1 2">
    <name type="scientific">Polyplosphaeria fusca</name>
    <dbReference type="NCBI Taxonomy" id="682080"/>
    <lineage>
        <taxon>Eukaryota</taxon>
        <taxon>Fungi</taxon>
        <taxon>Dikarya</taxon>
        <taxon>Ascomycota</taxon>
        <taxon>Pezizomycotina</taxon>
        <taxon>Dothideomycetes</taxon>
        <taxon>Pleosporomycetidae</taxon>
        <taxon>Pleosporales</taxon>
        <taxon>Tetraplosphaeriaceae</taxon>
        <taxon>Polyplosphaeria</taxon>
    </lineage>
</organism>
<dbReference type="AlphaFoldDB" id="A0A9P4QNE2"/>
<accession>A0A9P4QNE2</accession>
<dbReference type="EMBL" id="ML996213">
    <property type="protein sequence ID" value="KAF2730623.1"/>
    <property type="molecule type" value="Genomic_DNA"/>
</dbReference>
<sequence>MSTTIKESSILAVPDDWETWIPVVNTYAGESWQYIDPSTPATTLERPQRPALSHLTSAEQTHQTLLQTRDNNGSTSTLSIIESLKNTKGRSQRLTKLNNISSPILRSPFYYIELTNLLETSLSTSRMFLHLQRKLENNISLTPTIAQNNSNYSIREQKASTAGTIHISLRIYKRKRHKYLIFLVIEHTGTGMGKEVAELRLHGVPWVPT</sequence>
<name>A0A9P4QNE2_9PLEO</name>